<organism evidence="8 9">
    <name type="scientific">Maribacter hydrothermalis</name>
    <dbReference type="NCBI Taxonomy" id="1836467"/>
    <lineage>
        <taxon>Bacteria</taxon>
        <taxon>Pseudomonadati</taxon>
        <taxon>Bacteroidota</taxon>
        <taxon>Flavobacteriia</taxon>
        <taxon>Flavobacteriales</taxon>
        <taxon>Flavobacteriaceae</taxon>
        <taxon>Maribacter</taxon>
    </lineage>
</organism>
<dbReference type="RefSeq" id="WP_068483786.1">
    <property type="nucleotide sequence ID" value="NZ_CP018760.1"/>
</dbReference>
<keyword evidence="5" id="KW-0012">Acyltransferase</keyword>
<dbReference type="PROSITE" id="PS51191">
    <property type="entry name" value="FEMABX"/>
    <property type="match status" value="1"/>
</dbReference>
<keyword evidence="9" id="KW-1185">Reference proteome</keyword>
<keyword evidence="2" id="KW-0808">Transferase</keyword>
<comment type="caution">
    <text evidence="8">The sequence shown here is derived from an EMBL/GenBank/DDBJ whole genome shotgun (WGS) entry which is preliminary data.</text>
</comment>
<dbReference type="InterPro" id="IPR016181">
    <property type="entry name" value="Acyl_CoA_acyltransferase"/>
</dbReference>
<dbReference type="GO" id="GO:0016755">
    <property type="term" value="F:aminoacyltransferase activity"/>
    <property type="evidence" value="ECO:0007669"/>
    <property type="project" value="InterPro"/>
</dbReference>
<evidence type="ECO:0000259" key="7">
    <source>
        <dbReference type="Pfam" id="PF13480"/>
    </source>
</evidence>
<keyword evidence="3" id="KW-0133">Cell shape</keyword>
<evidence type="ECO:0000313" key="9">
    <source>
        <dbReference type="Proteomes" id="UP000092164"/>
    </source>
</evidence>
<dbReference type="InterPro" id="IPR038740">
    <property type="entry name" value="BioF2-like_GNAT_dom"/>
</dbReference>
<dbReference type="Gene3D" id="3.40.630.30">
    <property type="match status" value="1"/>
</dbReference>
<dbReference type="PANTHER" id="PTHR36174">
    <property type="entry name" value="LIPID II:GLYCINE GLYCYLTRANSFERASE"/>
    <property type="match status" value="1"/>
</dbReference>
<keyword evidence="4" id="KW-0573">Peptidoglycan synthesis</keyword>
<dbReference type="PANTHER" id="PTHR36174:SF1">
    <property type="entry name" value="LIPID II:GLYCINE GLYCYLTRANSFERASE"/>
    <property type="match status" value="1"/>
</dbReference>
<keyword evidence="6" id="KW-0961">Cell wall biogenesis/degradation</keyword>
<comment type="similarity">
    <text evidence="1">Belongs to the FemABX family.</text>
</comment>
<name>A0A1B7ZCD2_9FLAO</name>
<dbReference type="KEGG" id="mart:BTR34_12060"/>
<evidence type="ECO:0000256" key="5">
    <source>
        <dbReference type="ARBA" id="ARBA00023315"/>
    </source>
</evidence>
<dbReference type="Proteomes" id="UP000092164">
    <property type="component" value="Unassembled WGS sequence"/>
</dbReference>
<dbReference type="STRING" id="1836467.BTR34_12060"/>
<dbReference type="InterPro" id="IPR003447">
    <property type="entry name" value="FEMABX"/>
</dbReference>
<dbReference type="AlphaFoldDB" id="A0A1B7ZCD2"/>
<dbReference type="SUPFAM" id="SSF55729">
    <property type="entry name" value="Acyl-CoA N-acyltransferases (Nat)"/>
    <property type="match status" value="1"/>
</dbReference>
<evidence type="ECO:0000256" key="4">
    <source>
        <dbReference type="ARBA" id="ARBA00022984"/>
    </source>
</evidence>
<evidence type="ECO:0000256" key="6">
    <source>
        <dbReference type="ARBA" id="ARBA00023316"/>
    </source>
</evidence>
<dbReference type="Pfam" id="PF13480">
    <property type="entry name" value="Acetyltransf_6"/>
    <property type="match status" value="1"/>
</dbReference>
<dbReference type="GO" id="GO:0008360">
    <property type="term" value="P:regulation of cell shape"/>
    <property type="evidence" value="ECO:0007669"/>
    <property type="project" value="UniProtKB-KW"/>
</dbReference>
<evidence type="ECO:0000256" key="3">
    <source>
        <dbReference type="ARBA" id="ARBA00022960"/>
    </source>
</evidence>
<protein>
    <recommendedName>
        <fullName evidence="7">BioF2-like acetyltransferase domain-containing protein</fullName>
    </recommendedName>
</protein>
<dbReference type="GO" id="GO:0071555">
    <property type="term" value="P:cell wall organization"/>
    <property type="evidence" value="ECO:0007669"/>
    <property type="project" value="UniProtKB-KW"/>
</dbReference>
<dbReference type="InterPro" id="IPR050644">
    <property type="entry name" value="PG_Glycine_Bridge_Synth"/>
</dbReference>
<evidence type="ECO:0000256" key="1">
    <source>
        <dbReference type="ARBA" id="ARBA00009943"/>
    </source>
</evidence>
<reference evidence="9" key="1">
    <citation type="submission" date="2016-06" db="EMBL/GenBank/DDBJ databases">
        <authorList>
            <person name="Zhan P."/>
        </authorList>
    </citation>
    <scope>NUCLEOTIDE SEQUENCE [LARGE SCALE GENOMIC DNA]</scope>
    <source>
        <strain evidence="9">T28</strain>
    </source>
</reference>
<proteinExistence type="inferred from homology"/>
<dbReference type="GO" id="GO:0009252">
    <property type="term" value="P:peptidoglycan biosynthetic process"/>
    <property type="evidence" value="ECO:0007669"/>
    <property type="project" value="UniProtKB-KW"/>
</dbReference>
<feature type="domain" description="BioF2-like acetyltransferase" evidence="7">
    <location>
        <begin position="138"/>
        <end position="264"/>
    </location>
</feature>
<sequence length="325" mass="37556">MQYLEECENIGLWNNFLEKEKNSQIITIAHNPCLGGILSKTFGYSYKNYFIKDKEKTIGVLPTVTIGKKIISMPHFSYGGPILKNSFDQNVEVSSLIKDSKYEFRSFTKLSKFTNEKKLTFIVSLIESADEIFKGFSSRFRTKIRKSKKYGFTIKTGGIDILDDFYLLYSKRMLQKGSPPLGKSFFKNLLEHYENGKAEITTVYDKDKPVATGFCLSYLNFKEFCWGSTDHEYNRHNVNALLLWNLIKGSALDGYKYFSLGRSTRDSNNHGYKLQWNPIELPLYFNLSEASSGSIKDLDFLTKIWKHQPLKTSQILGHYVSKYVY</sequence>
<dbReference type="EMBL" id="LZFP01000007">
    <property type="protein sequence ID" value="OBR40559.1"/>
    <property type="molecule type" value="Genomic_DNA"/>
</dbReference>
<evidence type="ECO:0000313" key="8">
    <source>
        <dbReference type="EMBL" id="OBR40559.1"/>
    </source>
</evidence>
<accession>A0A1B7ZCD2</accession>
<gene>
    <name evidence="8" type="ORF">A9200_15715</name>
</gene>
<evidence type="ECO:0000256" key="2">
    <source>
        <dbReference type="ARBA" id="ARBA00022679"/>
    </source>
</evidence>
<dbReference type="OrthoDB" id="9773932at2"/>